<reference evidence="1" key="1">
    <citation type="journal article" date="2014" name="Front. Microbiol.">
        <title>High frequency of phylogenetically diverse reductive dehalogenase-homologous genes in deep subseafloor sedimentary metagenomes.</title>
        <authorList>
            <person name="Kawai M."/>
            <person name="Futagami T."/>
            <person name="Toyoda A."/>
            <person name="Takaki Y."/>
            <person name="Nishi S."/>
            <person name="Hori S."/>
            <person name="Arai W."/>
            <person name="Tsubouchi T."/>
            <person name="Morono Y."/>
            <person name="Uchiyama I."/>
            <person name="Ito T."/>
            <person name="Fujiyama A."/>
            <person name="Inagaki F."/>
            <person name="Takami H."/>
        </authorList>
    </citation>
    <scope>NUCLEOTIDE SEQUENCE</scope>
    <source>
        <strain evidence="1">Expedition CK06-06</strain>
    </source>
</reference>
<accession>X1N3F8</accession>
<feature type="non-terminal residue" evidence="1">
    <location>
        <position position="1"/>
    </location>
</feature>
<evidence type="ECO:0000313" key="1">
    <source>
        <dbReference type="EMBL" id="GAI13139.1"/>
    </source>
</evidence>
<dbReference type="InterPro" id="IPR011050">
    <property type="entry name" value="Pectin_lyase_fold/virulence"/>
</dbReference>
<sequence>INVTGDGTTNADYITITGNVCYNNGGDGIEIVGGANANKNIVMGNQLLGNTNPLVDGGTNTLKQDSGAQSFNIIV</sequence>
<name>X1N3F8_9ZZZZ</name>
<gene>
    <name evidence="1" type="ORF">S06H3_20309</name>
</gene>
<comment type="caution">
    <text evidence="1">The sequence shown here is derived from an EMBL/GenBank/DDBJ whole genome shotgun (WGS) entry which is preliminary data.</text>
</comment>
<dbReference type="EMBL" id="BARV01010505">
    <property type="protein sequence ID" value="GAI13139.1"/>
    <property type="molecule type" value="Genomic_DNA"/>
</dbReference>
<dbReference type="SUPFAM" id="SSF51126">
    <property type="entry name" value="Pectin lyase-like"/>
    <property type="match status" value="1"/>
</dbReference>
<protein>
    <recommendedName>
        <fullName evidence="2">Right handed beta helix domain-containing protein</fullName>
    </recommendedName>
</protein>
<proteinExistence type="predicted"/>
<evidence type="ECO:0008006" key="2">
    <source>
        <dbReference type="Google" id="ProtNLM"/>
    </source>
</evidence>
<dbReference type="AlphaFoldDB" id="X1N3F8"/>
<organism evidence="1">
    <name type="scientific">marine sediment metagenome</name>
    <dbReference type="NCBI Taxonomy" id="412755"/>
    <lineage>
        <taxon>unclassified sequences</taxon>
        <taxon>metagenomes</taxon>
        <taxon>ecological metagenomes</taxon>
    </lineage>
</organism>